<dbReference type="SUPFAM" id="SSF53383">
    <property type="entry name" value="PLP-dependent transferases"/>
    <property type="match status" value="1"/>
</dbReference>
<dbReference type="FunFam" id="3.40.640.10:FF:000053">
    <property type="entry name" value="Aminotransferase, class I"/>
    <property type="match status" value="1"/>
</dbReference>
<dbReference type="PANTHER" id="PTHR42790:SF19">
    <property type="entry name" value="KYNURENINE_ALPHA-AMINOADIPATE AMINOTRANSFERASE, MITOCHONDRIAL"/>
    <property type="match status" value="1"/>
</dbReference>
<dbReference type="PANTHER" id="PTHR42790">
    <property type="entry name" value="AMINOTRANSFERASE"/>
    <property type="match status" value="1"/>
</dbReference>
<dbReference type="EMBL" id="CP001739">
    <property type="protein sequence ID" value="ACZ07000.1"/>
    <property type="molecule type" value="Genomic_DNA"/>
</dbReference>
<evidence type="ECO:0000259" key="7">
    <source>
        <dbReference type="Pfam" id="PF00155"/>
    </source>
</evidence>
<gene>
    <name evidence="8" type="ordered locus">Sterm_0115</name>
</gene>
<keyword evidence="5" id="KW-0808">Transferase</keyword>
<organism evidence="8 9">
    <name type="scientific">Sebaldella termitidis (strain ATCC 33386 / NCTC 11300)</name>
    <dbReference type="NCBI Taxonomy" id="526218"/>
    <lineage>
        <taxon>Bacteria</taxon>
        <taxon>Fusobacteriati</taxon>
        <taxon>Fusobacteriota</taxon>
        <taxon>Fusobacteriia</taxon>
        <taxon>Fusobacteriales</taxon>
        <taxon>Leptotrichiaceae</taxon>
        <taxon>Sebaldella</taxon>
    </lineage>
</organism>
<dbReference type="AlphaFoldDB" id="D1AJU3"/>
<reference evidence="9" key="1">
    <citation type="submission" date="2009-09" db="EMBL/GenBank/DDBJ databases">
        <title>The complete chromosome of Sebaldella termitidis ATCC 33386.</title>
        <authorList>
            <consortium name="US DOE Joint Genome Institute (JGI-PGF)"/>
            <person name="Lucas S."/>
            <person name="Copeland A."/>
            <person name="Lapidus A."/>
            <person name="Glavina del Rio T."/>
            <person name="Dalin E."/>
            <person name="Tice H."/>
            <person name="Bruce D."/>
            <person name="Goodwin L."/>
            <person name="Pitluck S."/>
            <person name="Kyrpides N."/>
            <person name="Mavromatis K."/>
            <person name="Ivanova N."/>
            <person name="Mikhailova N."/>
            <person name="Sims D."/>
            <person name="Meincke L."/>
            <person name="Brettin T."/>
            <person name="Detter J.C."/>
            <person name="Han C."/>
            <person name="Larimer F."/>
            <person name="Land M."/>
            <person name="Hauser L."/>
            <person name="Markowitz V."/>
            <person name="Cheng J.F."/>
            <person name="Hugenholtz P."/>
            <person name="Woyke T."/>
            <person name="Wu D."/>
            <person name="Eisen J.A."/>
        </authorList>
    </citation>
    <scope>NUCLEOTIDE SEQUENCE [LARGE SCALE GENOMIC DNA]</scope>
    <source>
        <strain evidence="9">ATCC 33386 / NCTC 11300</strain>
    </source>
</reference>
<dbReference type="InterPro" id="IPR015424">
    <property type="entry name" value="PyrdxlP-dep_Trfase"/>
</dbReference>
<evidence type="ECO:0000256" key="2">
    <source>
        <dbReference type="ARBA" id="ARBA00007441"/>
    </source>
</evidence>
<dbReference type="Pfam" id="PF00155">
    <property type="entry name" value="Aminotran_1_2"/>
    <property type="match status" value="1"/>
</dbReference>
<accession>D1AJU3</accession>
<protein>
    <submittedName>
        <fullName evidence="8">Transcriptional regulator, GntR family</fullName>
    </submittedName>
</protein>
<name>D1AJU3_SEBTE</name>
<keyword evidence="9" id="KW-1185">Reference proteome</keyword>
<sequence>MNLRFADRMNNAQKSFIREILKVVGNPEIISFAGGLPNPISFPIKKIQEATDKILEEDGENILQYSTTEGYLPLREYISERYLKNSGVVVPPDEILITNGSQQGLDLIGKVFLNKGDCMLMEEPGYLGAIQAFSMFEPEFKTVLMNHDGVDTEKLKESIEKYNPKLFYAVPNFQNPSGITYSEENRKQIAGFMKGSDTILIEDDPYGELRFMGSRVPSMKKYMNDNVILLGSFSKIVSPGMRLGWIHAGHEIMEKLIIAKQGADLHSNYFSQRVVYEYLKENNIEVHIEKITDLYKKQRDCMVNSIEKYFPKEVQTTKPEGGMFIWVTLPEKYSSMDLFNIAIKKKVAFVPGDPFYTGKEGVNAFRLNYTNSTEDKIEEGIKILAEGIKELLSEKN</sequence>
<keyword evidence="4" id="KW-0032">Aminotransferase</keyword>
<dbReference type="GO" id="GO:0008483">
    <property type="term" value="F:transaminase activity"/>
    <property type="evidence" value="ECO:0007669"/>
    <property type="project" value="UniProtKB-KW"/>
</dbReference>
<comment type="subunit">
    <text evidence="3">Homodimer.</text>
</comment>
<dbReference type="Gene3D" id="3.40.640.10">
    <property type="entry name" value="Type I PLP-dependent aspartate aminotransferase-like (Major domain)"/>
    <property type="match status" value="1"/>
</dbReference>
<dbReference type="eggNOG" id="COG1167">
    <property type="taxonomic scope" value="Bacteria"/>
</dbReference>
<keyword evidence="6" id="KW-0663">Pyridoxal phosphate</keyword>
<evidence type="ECO:0000313" key="8">
    <source>
        <dbReference type="EMBL" id="ACZ07000.1"/>
    </source>
</evidence>
<dbReference type="GO" id="GO:0030170">
    <property type="term" value="F:pyridoxal phosphate binding"/>
    <property type="evidence" value="ECO:0007669"/>
    <property type="project" value="InterPro"/>
</dbReference>
<evidence type="ECO:0000256" key="5">
    <source>
        <dbReference type="ARBA" id="ARBA00022679"/>
    </source>
</evidence>
<dbReference type="InterPro" id="IPR050859">
    <property type="entry name" value="Class-I_PLP-dep_aminotransf"/>
</dbReference>
<evidence type="ECO:0000256" key="6">
    <source>
        <dbReference type="ARBA" id="ARBA00022898"/>
    </source>
</evidence>
<dbReference type="HOGENOM" id="CLU_017584_0_6_0"/>
<dbReference type="Gene3D" id="3.90.1150.10">
    <property type="entry name" value="Aspartate Aminotransferase, domain 1"/>
    <property type="match status" value="1"/>
</dbReference>
<evidence type="ECO:0000256" key="3">
    <source>
        <dbReference type="ARBA" id="ARBA00011738"/>
    </source>
</evidence>
<dbReference type="KEGG" id="str:Sterm_0115"/>
<evidence type="ECO:0000313" key="9">
    <source>
        <dbReference type="Proteomes" id="UP000000845"/>
    </source>
</evidence>
<dbReference type="Proteomes" id="UP000000845">
    <property type="component" value="Chromosome"/>
</dbReference>
<dbReference type="RefSeq" id="WP_012859600.1">
    <property type="nucleotide sequence ID" value="NC_013517.1"/>
</dbReference>
<evidence type="ECO:0000256" key="4">
    <source>
        <dbReference type="ARBA" id="ARBA00022576"/>
    </source>
</evidence>
<comment type="similarity">
    <text evidence="2">Belongs to the class-I pyridoxal-phosphate-dependent aminotransferase family.</text>
</comment>
<comment type="cofactor">
    <cofactor evidence="1">
        <name>pyridoxal 5'-phosphate</name>
        <dbReference type="ChEBI" id="CHEBI:597326"/>
    </cofactor>
</comment>
<reference evidence="8 9" key="2">
    <citation type="journal article" date="2010" name="Stand. Genomic Sci.">
        <title>Complete genome sequence of Sebaldella termitidis type strain (NCTC 11300).</title>
        <authorList>
            <person name="Harmon-Smith M."/>
            <person name="Celia L."/>
            <person name="Chertkov O."/>
            <person name="Lapidus A."/>
            <person name="Copeland A."/>
            <person name="Glavina Del Rio T."/>
            <person name="Nolan M."/>
            <person name="Lucas S."/>
            <person name="Tice H."/>
            <person name="Cheng J.F."/>
            <person name="Han C."/>
            <person name="Detter J.C."/>
            <person name="Bruce D."/>
            <person name="Goodwin L."/>
            <person name="Pitluck S."/>
            <person name="Pati A."/>
            <person name="Liolios K."/>
            <person name="Ivanova N."/>
            <person name="Mavromatis K."/>
            <person name="Mikhailova N."/>
            <person name="Chen A."/>
            <person name="Palaniappan K."/>
            <person name="Land M."/>
            <person name="Hauser L."/>
            <person name="Chang Y.J."/>
            <person name="Jeffries C.D."/>
            <person name="Brettin T."/>
            <person name="Goker M."/>
            <person name="Beck B."/>
            <person name="Bristow J."/>
            <person name="Eisen J.A."/>
            <person name="Markowitz V."/>
            <person name="Hugenholtz P."/>
            <person name="Kyrpides N.C."/>
            <person name="Klenk H.P."/>
            <person name="Chen F."/>
        </authorList>
    </citation>
    <scope>NUCLEOTIDE SEQUENCE [LARGE SCALE GENOMIC DNA]</scope>
    <source>
        <strain evidence="9">ATCC 33386 / NCTC 11300</strain>
    </source>
</reference>
<dbReference type="InterPro" id="IPR015422">
    <property type="entry name" value="PyrdxlP-dep_Trfase_small"/>
</dbReference>
<dbReference type="InterPro" id="IPR015421">
    <property type="entry name" value="PyrdxlP-dep_Trfase_major"/>
</dbReference>
<feature type="domain" description="Aminotransferase class I/classII large" evidence="7">
    <location>
        <begin position="47"/>
        <end position="382"/>
    </location>
</feature>
<proteinExistence type="inferred from homology"/>
<dbReference type="GO" id="GO:1901605">
    <property type="term" value="P:alpha-amino acid metabolic process"/>
    <property type="evidence" value="ECO:0007669"/>
    <property type="project" value="TreeGrafter"/>
</dbReference>
<dbReference type="InterPro" id="IPR004839">
    <property type="entry name" value="Aminotransferase_I/II_large"/>
</dbReference>
<dbReference type="CDD" id="cd00609">
    <property type="entry name" value="AAT_like"/>
    <property type="match status" value="1"/>
</dbReference>
<dbReference type="STRING" id="526218.Sterm_0115"/>
<evidence type="ECO:0000256" key="1">
    <source>
        <dbReference type="ARBA" id="ARBA00001933"/>
    </source>
</evidence>